<name>A0ABT6MZ87_9SPHN</name>
<evidence type="ECO:0000259" key="1">
    <source>
        <dbReference type="Pfam" id="PF01796"/>
    </source>
</evidence>
<reference evidence="2" key="1">
    <citation type="submission" date="2023-04" db="EMBL/GenBank/DDBJ databases">
        <title>Sphingomonas sp. MAHUQ-71 isolated from rice field.</title>
        <authorList>
            <person name="Huq M.A."/>
        </authorList>
    </citation>
    <scope>NUCLEOTIDE SEQUENCE</scope>
    <source>
        <strain evidence="2">MAHUQ-71</strain>
    </source>
</reference>
<sequence length="141" mass="15604">MSRAVADNLFRGEGRSARLLGGRSKADGRLVFPFPHSADAENFDLVELANEGTLWSWTVQRFRPKTPYNGRGDPDGPFTPYGVGYIELPGQIIVESRILADDFDALRIGQPMALTTEAYREDETGEPVLTYAFTPIAEPRA</sequence>
<accession>A0ABT6MZ87</accession>
<keyword evidence="3" id="KW-1185">Reference proteome</keyword>
<dbReference type="InterPro" id="IPR002878">
    <property type="entry name" value="ChsH2_C"/>
</dbReference>
<gene>
    <name evidence="2" type="ORF">QGN17_01610</name>
</gene>
<feature type="domain" description="ChsH2 C-terminal OB-fold" evidence="1">
    <location>
        <begin position="46"/>
        <end position="116"/>
    </location>
</feature>
<evidence type="ECO:0000313" key="2">
    <source>
        <dbReference type="EMBL" id="MDH7637416.1"/>
    </source>
</evidence>
<evidence type="ECO:0000313" key="3">
    <source>
        <dbReference type="Proteomes" id="UP001160625"/>
    </source>
</evidence>
<dbReference type="InterPro" id="IPR012340">
    <property type="entry name" value="NA-bd_OB-fold"/>
</dbReference>
<dbReference type="RefSeq" id="WP_281042768.1">
    <property type="nucleotide sequence ID" value="NZ_JARYGZ010000001.1"/>
</dbReference>
<dbReference type="Proteomes" id="UP001160625">
    <property type="component" value="Unassembled WGS sequence"/>
</dbReference>
<dbReference type="Pfam" id="PF01796">
    <property type="entry name" value="OB_ChsH2_C"/>
    <property type="match status" value="1"/>
</dbReference>
<protein>
    <submittedName>
        <fullName evidence="2">OB-fold domain-containing protein</fullName>
    </submittedName>
</protein>
<organism evidence="2 3">
    <name type="scientific">Sphingomonas oryzagri</name>
    <dbReference type="NCBI Taxonomy" id="3042314"/>
    <lineage>
        <taxon>Bacteria</taxon>
        <taxon>Pseudomonadati</taxon>
        <taxon>Pseudomonadota</taxon>
        <taxon>Alphaproteobacteria</taxon>
        <taxon>Sphingomonadales</taxon>
        <taxon>Sphingomonadaceae</taxon>
        <taxon>Sphingomonas</taxon>
    </lineage>
</organism>
<dbReference type="EMBL" id="JARYGZ010000001">
    <property type="protein sequence ID" value="MDH7637416.1"/>
    <property type="molecule type" value="Genomic_DNA"/>
</dbReference>
<comment type="caution">
    <text evidence="2">The sequence shown here is derived from an EMBL/GenBank/DDBJ whole genome shotgun (WGS) entry which is preliminary data.</text>
</comment>
<dbReference type="SUPFAM" id="SSF50249">
    <property type="entry name" value="Nucleic acid-binding proteins"/>
    <property type="match status" value="1"/>
</dbReference>
<proteinExistence type="predicted"/>